<dbReference type="Proteomes" id="UP000003781">
    <property type="component" value="Unassembled WGS sequence"/>
</dbReference>
<feature type="transmembrane region" description="Helical" evidence="1">
    <location>
        <begin position="21"/>
        <end position="42"/>
    </location>
</feature>
<name>A3IZJ6_9CHRO</name>
<evidence type="ECO:0000313" key="3">
    <source>
        <dbReference type="Proteomes" id="UP000003781"/>
    </source>
</evidence>
<gene>
    <name evidence="2" type="ORF">CY0110_14135</name>
</gene>
<comment type="caution">
    <text evidence="2">The sequence shown here is derived from an EMBL/GenBank/DDBJ whole genome shotgun (WGS) entry which is preliminary data.</text>
</comment>
<dbReference type="EMBL" id="AAXW01000107">
    <property type="protein sequence ID" value="EAZ88091.1"/>
    <property type="molecule type" value="Genomic_DNA"/>
</dbReference>
<keyword evidence="1" id="KW-0472">Membrane</keyword>
<proteinExistence type="predicted"/>
<accession>A3IZJ6</accession>
<keyword evidence="1" id="KW-0812">Transmembrane</keyword>
<keyword evidence="3" id="KW-1185">Reference proteome</keyword>
<sequence length="43" mass="4585">MNSRSQIMTSAHKVNTWNIMSPFLTGMAGVGLGILGGFYLGLL</sequence>
<evidence type="ECO:0000313" key="2">
    <source>
        <dbReference type="EMBL" id="EAZ88091.1"/>
    </source>
</evidence>
<reference evidence="2 3" key="1">
    <citation type="submission" date="2007-03" db="EMBL/GenBank/DDBJ databases">
        <authorList>
            <person name="Stal L."/>
            <person name="Ferriera S."/>
            <person name="Johnson J."/>
            <person name="Kravitz S."/>
            <person name="Beeson K."/>
            <person name="Sutton G."/>
            <person name="Rogers Y.-H."/>
            <person name="Friedman R."/>
            <person name="Frazier M."/>
            <person name="Venter J.C."/>
        </authorList>
    </citation>
    <scope>NUCLEOTIDE SEQUENCE [LARGE SCALE GENOMIC DNA]</scope>
    <source>
        <strain evidence="2 3">CCY0110</strain>
    </source>
</reference>
<protein>
    <submittedName>
        <fullName evidence="2">Uncharacterized protein</fullName>
    </submittedName>
</protein>
<organism evidence="2 3">
    <name type="scientific">Crocosphaera chwakensis CCY0110</name>
    <dbReference type="NCBI Taxonomy" id="391612"/>
    <lineage>
        <taxon>Bacteria</taxon>
        <taxon>Bacillati</taxon>
        <taxon>Cyanobacteriota</taxon>
        <taxon>Cyanophyceae</taxon>
        <taxon>Oscillatoriophycideae</taxon>
        <taxon>Chroococcales</taxon>
        <taxon>Aphanothecaceae</taxon>
        <taxon>Crocosphaera</taxon>
        <taxon>Crocosphaera chwakensis</taxon>
    </lineage>
</organism>
<evidence type="ECO:0000256" key="1">
    <source>
        <dbReference type="SAM" id="Phobius"/>
    </source>
</evidence>
<dbReference type="AlphaFoldDB" id="A3IZJ6"/>
<keyword evidence="1" id="KW-1133">Transmembrane helix</keyword>